<evidence type="ECO:0000259" key="8">
    <source>
        <dbReference type="Pfam" id="PF12704"/>
    </source>
</evidence>
<feature type="transmembrane region" description="Helical" evidence="6">
    <location>
        <begin position="418"/>
        <end position="441"/>
    </location>
</feature>
<comment type="subcellular location">
    <subcellularLocation>
        <location evidence="1">Cell membrane</location>
        <topology evidence="1">Multi-pass membrane protein</topology>
    </subcellularLocation>
</comment>
<dbReference type="InterPro" id="IPR050250">
    <property type="entry name" value="Macrolide_Exporter_MacB"/>
</dbReference>
<name>A0AA49JFS2_9BACT</name>
<accession>A0AA49JFS2</accession>
<gene>
    <name evidence="9" type="ORF">K4G66_09040</name>
</gene>
<keyword evidence="2" id="KW-1003">Cell membrane</keyword>
<dbReference type="AlphaFoldDB" id="A0AA49JFS2"/>
<keyword evidence="3 6" id="KW-0812">Transmembrane</keyword>
<dbReference type="Pfam" id="PF02687">
    <property type="entry name" value="FtsX"/>
    <property type="match status" value="2"/>
</dbReference>
<feature type="domain" description="ABC3 transporter permease C-terminal" evidence="7">
    <location>
        <begin position="768"/>
        <end position="876"/>
    </location>
</feature>
<feature type="transmembrane region" description="Helical" evidence="6">
    <location>
        <begin position="461"/>
        <end position="488"/>
    </location>
</feature>
<evidence type="ECO:0000259" key="7">
    <source>
        <dbReference type="Pfam" id="PF02687"/>
    </source>
</evidence>
<feature type="domain" description="MacB-like periplasmic core" evidence="8">
    <location>
        <begin position="97"/>
        <end position="285"/>
    </location>
</feature>
<dbReference type="Pfam" id="PF12704">
    <property type="entry name" value="MacB_PCD"/>
    <property type="match status" value="2"/>
</dbReference>
<reference evidence="9" key="2">
    <citation type="journal article" date="2024" name="Antonie Van Leeuwenhoek">
        <title>Roseihalotalea indica gen. nov., sp. nov., a halophilic Bacteroidetes from mesopelagic Southwest Indian Ocean with higher carbohydrate metabolic potential.</title>
        <authorList>
            <person name="Chen B."/>
            <person name="Zhang M."/>
            <person name="Lin D."/>
            <person name="Ye J."/>
            <person name="Tang K."/>
        </authorList>
    </citation>
    <scope>NUCLEOTIDE SEQUENCE</scope>
    <source>
        <strain evidence="9">TK19036</strain>
    </source>
</reference>
<dbReference type="GO" id="GO:0022857">
    <property type="term" value="F:transmembrane transporter activity"/>
    <property type="evidence" value="ECO:0007669"/>
    <property type="project" value="TreeGrafter"/>
</dbReference>
<keyword evidence="5 6" id="KW-0472">Membrane</keyword>
<dbReference type="InterPro" id="IPR025857">
    <property type="entry name" value="MacB_PCD"/>
</dbReference>
<sequence length="888" mass="99192">MPDRPQPPHWTHRLIARICKPELLPEIEGDLHELYQRWVQQYGRHRAKWLYILNIITFFRPFALRRKGHVSPITSPAMLRNYFLTAWRQVQKSKLHTAINVFGLAIGIAACLVIALTVQHEFSYDRHHPDGDRIYRITSRLKFADDWITNGGVSGPIPHAVRDEFTGLEAVAAFHSVGSGVSIPGKADFAGENEVVIAEPDFFQVFSGHQWMIGSPEQSLSQPYQVVLTASQAQKYFGDQDAVGQTLTYFDTLDFVVSGILQDNPYNTDLPYTDYLSFATIEAEESLYQSYGLDSWGSTNSNSLAFIKLSKETVPSNISEQFPALVEKYIAPEESSVERAFVLQPLSDVHFNVEYTMSNHGVAHKPTLYGLVLVALFLLLVASVNFVNLETARAVLRSREVGVRKVLGSSRGQLIQQFLGETFLITLLAGILSLGVAKLGVDFFAESLPPELSLSVLWKGNGWLLLLAIIGIVGLLAGTYPAWVLSAYSPVFALKNQARQMSGRTRKAYFRRALIVFQFAIAQIFILGTLMVGSQLHYLLNKDMGFRKDAIIHFRPDHWWQDTTQRRIVLANELRQLSGVSEVSLSSSLPAANNWSSRTIAYRTDTSEIEAHVYIKEADTSYLNVFNIELLAGRNYYASDTMNELLLNETAARILGFDPPNEAVGKLIEFHKDKALPVVGVVSDFHDGPLRDKLHPLMMGSNAYNLGSFNVLMATQGKQSDEVRQTLAQVEQAYKKIYPEESFEYEFYDDTIAGFYRAEERTARLINVATGLAIFISCLGLLGLVSFTTNQRLKEIGIRKVLGATVTQIIALFSQEFVGLVLVSFVVAAPIAWYFAQEWLAGFAYQTNIGIAIFLLTVISALTLALLTVGLRSWQAALANPVDSLRNE</sequence>
<evidence type="ECO:0000256" key="5">
    <source>
        <dbReference type="ARBA" id="ARBA00023136"/>
    </source>
</evidence>
<dbReference type="InterPro" id="IPR003838">
    <property type="entry name" value="ABC3_permease_C"/>
</dbReference>
<feature type="transmembrane region" description="Helical" evidence="6">
    <location>
        <begin position="848"/>
        <end position="871"/>
    </location>
</feature>
<dbReference type="GO" id="GO:0005886">
    <property type="term" value="C:plasma membrane"/>
    <property type="evidence" value="ECO:0007669"/>
    <property type="project" value="UniProtKB-SubCell"/>
</dbReference>
<dbReference type="InterPro" id="IPR047699">
    <property type="entry name" value="Permease_put_prefix"/>
</dbReference>
<evidence type="ECO:0000256" key="4">
    <source>
        <dbReference type="ARBA" id="ARBA00022989"/>
    </source>
</evidence>
<proteinExistence type="predicted"/>
<feature type="domain" description="ABC3 transporter permease C-terminal" evidence="7">
    <location>
        <begin position="373"/>
        <end position="489"/>
    </location>
</feature>
<keyword evidence="4 6" id="KW-1133">Transmembrane helix</keyword>
<evidence type="ECO:0000256" key="6">
    <source>
        <dbReference type="SAM" id="Phobius"/>
    </source>
</evidence>
<dbReference type="PANTHER" id="PTHR30572">
    <property type="entry name" value="MEMBRANE COMPONENT OF TRANSPORTER-RELATED"/>
    <property type="match status" value="1"/>
</dbReference>
<dbReference type="PANTHER" id="PTHR30572:SF18">
    <property type="entry name" value="ABC-TYPE MACROLIDE FAMILY EXPORT SYSTEM PERMEASE COMPONENT 2"/>
    <property type="match status" value="1"/>
</dbReference>
<evidence type="ECO:0000313" key="9">
    <source>
        <dbReference type="EMBL" id="WKN38846.1"/>
    </source>
</evidence>
<evidence type="ECO:0000256" key="3">
    <source>
        <dbReference type="ARBA" id="ARBA00022692"/>
    </source>
</evidence>
<feature type="transmembrane region" description="Helical" evidence="6">
    <location>
        <begin position="809"/>
        <end position="836"/>
    </location>
</feature>
<evidence type="ECO:0000256" key="1">
    <source>
        <dbReference type="ARBA" id="ARBA00004651"/>
    </source>
</evidence>
<reference evidence="9" key="1">
    <citation type="journal article" date="2023" name="Comput. Struct. Biotechnol. J.">
        <title>Discovery of a novel marine Bacteroidetes with a rich repertoire of carbohydrate-active enzymes.</title>
        <authorList>
            <person name="Chen B."/>
            <person name="Liu G."/>
            <person name="Chen Q."/>
            <person name="Wang H."/>
            <person name="Liu L."/>
            <person name="Tang K."/>
        </authorList>
    </citation>
    <scope>NUCLEOTIDE SEQUENCE</scope>
    <source>
        <strain evidence="9">TK19036</strain>
    </source>
</reference>
<dbReference type="EMBL" id="CP120682">
    <property type="protein sequence ID" value="WKN38846.1"/>
    <property type="molecule type" value="Genomic_DNA"/>
</dbReference>
<evidence type="ECO:0000256" key="2">
    <source>
        <dbReference type="ARBA" id="ARBA00022475"/>
    </source>
</evidence>
<feature type="transmembrane region" description="Helical" evidence="6">
    <location>
        <begin position="509"/>
        <end position="532"/>
    </location>
</feature>
<protein>
    <submittedName>
        <fullName evidence="9">ABC transporter permease</fullName>
    </submittedName>
</protein>
<feature type="transmembrane region" description="Helical" evidence="6">
    <location>
        <begin position="368"/>
        <end position="389"/>
    </location>
</feature>
<feature type="domain" description="MacB-like periplasmic core" evidence="8">
    <location>
        <begin position="524"/>
        <end position="686"/>
    </location>
</feature>
<feature type="transmembrane region" description="Helical" evidence="6">
    <location>
        <begin position="765"/>
        <end position="788"/>
    </location>
</feature>
<organism evidence="9">
    <name type="scientific">Roseihalotalea indica</name>
    <dbReference type="NCBI Taxonomy" id="2867963"/>
    <lineage>
        <taxon>Bacteria</taxon>
        <taxon>Pseudomonadati</taxon>
        <taxon>Bacteroidota</taxon>
        <taxon>Cytophagia</taxon>
        <taxon>Cytophagales</taxon>
        <taxon>Catalimonadaceae</taxon>
        <taxon>Roseihalotalea</taxon>
    </lineage>
</organism>
<feature type="transmembrane region" description="Helical" evidence="6">
    <location>
        <begin position="98"/>
        <end position="118"/>
    </location>
</feature>
<dbReference type="NCBIfam" id="NF038404">
    <property type="entry name" value="perm_prefix_2"/>
    <property type="match status" value="1"/>
</dbReference>